<feature type="non-terminal residue" evidence="1">
    <location>
        <position position="1"/>
    </location>
</feature>
<dbReference type="Gene3D" id="3.30.460.90">
    <property type="match status" value="1"/>
</dbReference>
<name>A0A8S4NEV6_OWEFU</name>
<evidence type="ECO:0000313" key="1">
    <source>
        <dbReference type="EMBL" id="CAH1779081.1"/>
    </source>
</evidence>
<proteinExistence type="predicted"/>
<reference evidence="1" key="1">
    <citation type="submission" date="2022-03" db="EMBL/GenBank/DDBJ databases">
        <authorList>
            <person name="Martin C."/>
        </authorList>
    </citation>
    <scope>NUCLEOTIDE SEQUENCE</scope>
</reference>
<dbReference type="Proteomes" id="UP000749559">
    <property type="component" value="Unassembled WGS sequence"/>
</dbReference>
<evidence type="ECO:0000313" key="2">
    <source>
        <dbReference type="Proteomes" id="UP000749559"/>
    </source>
</evidence>
<keyword evidence="2" id="KW-1185">Reference proteome</keyword>
<sequence>KRLNMACQEDQESLTVCSQQIFELLKLNYEDKDVQKQREFVENIVDATSGKIGQLYPMFKTHSKLPKGSFFQETKIDEPNEFDFLNPLAFSENQGIRTELYEGAFKLPGVKDVYIRRELKEKLSTPWRKHDLLKIDKYGGIDVKLDSYDDLLVPIHKAISEALTELHKEGRLVYKGICHLKRMSKELLKEGEVDPRTLKRNEIMLDSNDLGPCITMVVGGPLCVTDFDMTFCIEDHRESRTAEEAGRYFVLPSLTRNWIPTHYMPGHKELDEHHRKILMILK</sequence>
<organism evidence="1 2">
    <name type="scientific">Owenia fusiformis</name>
    <name type="common">Polychaete worm</name>
    <dbReference type="NCBI Taxonomy" id="6347"/>
    <lineage>
        <taxon>Eukaryota</taxon>
        <taxon>Metazoa</taxon>
        <taxon>Spiralia</taxon>
        <taxon>Lophotrochozoa</taxon>
        <taxon>Annelida</taxon>
        <taxon>Polychaeta</taxon>
        <taxon>Sedentaria</taxon>
        <taxon>Canalipalpata</taxon>
        <taxon>Sabellida</taxon>
        <taxon>Oweniida</taxon>
        <taxon>Oweniidae</taxon>
        <taxon>Owenia</taxon>
    </lineage>
</organism>
<protein>
    <submittedName>
        <fullName evidence="1">Uncharacterized protein</fullName>
    </submittedName>
</protein>
<dbReference type="EMBL" id="CAIIXF020000003">
    <property type="protein sequence ID" value="CAH1779081.1"/>
    <property type="molecule type" value="Genomic_DNA"/>
</dbReference>
<gene>
    <name evidence="1" type="ORF">OFUS_LOCUS5922</name>
</gene>
<comment type="caution">
    <text evidence="1">The sequence shown here is derived from an EMBL/GenBank/DDBJ whole genome shotgun (WGS) entry which is preliminary data.</text>
</comment>
<dbReference type="AlphaFoldDB" id="A0A8S4NEV6"/>
<dbReference type="OrthoDB" id="6054650at2759"/>
<accession>A0A8S4NEV6</accession>